<reference evidence="1" key="1">
    <citation type="submission" date="2021-05" db="EMBL/GenBank/DDBJ databases">
        <authorList>
            <person name="Alioto T."/>
            <person name="Alioto T."/>
            <person name="Gomez Garrido J."/>
        </authorList>
    </citation>
    <scope>NUCLEOTIDE SEQUENCE</scope>
</reference>
<accession>A0A8D8QYE1</accession>
<organism evidence="1">
    <name type="scientific">Cacopsylla melanoneura</name>
    <dbReference type="NCBI Taxonomy" id="428564"/>
    <lineage>
        <taxon>Eukaryota</taxon>
        <taxon>Metazoa</taxon>
        <taxon>Ecdysozoa</taxon>
        <taxon>Arthropoda</taxon>
        <taxon>Hexapoda</taxon>
        <taxon>Insecta</taxon>
        <taxon>Pterygota</taxon>
        <taxon>Neoptera</taxon>
        <taxon>Paraneoptera</taxon>
        <taxon>Hemiptera</taxon>
        <taxon>Sternorrhyncha</taxon>
        <taxon>Psylloidea</taxon>
        <taxon>Psyllidae</taxon>
        <taxon>Psyllinae</taxon>
        <taxon>Cacopsylla</taxon>
    </lineage>
</organism>
<dbReference type="AlphaFoldDB" id="A0A8D8QYE1"/>
<proteinExistence type="predicted"/>
<evidence type="ECO:0000313" key="1">
    <source>
        <dbReference type="EMBL" id="CAG6639449.1"/>
    </source>
</evidence>
<dbReference type="EMBL" id="HBUF01107327">
    <property type="protein sequence ID" value="CAG6639449.1"/>
    <property type="molecule type" value="Transcribed_RNA"/>
</dbReference>
<protein>
    <submittedName>
        <fullName evidence="1">Uncharacterized protein</fullName>
    </submittedName>
</protein>
<name>A0A8D8QYE1_9HEMI</name>
<sequence length="119" mass="13067">MVDGNKLTFMPDTNSPKSCLTSVWISTTFMQVEKTLQADLSDALAKTAVLKLSTSLAVGTLYVFEFRFEIPLMAMGAVPSFERTDFFQYEVTSVGAGSSDLLCSHMMKAILCLQPPEII</sequence>